<keyword evidence="4" id="KW-1185">Reference proteome</keyword>
<evidence type="ECO:0000256" key="1">
    <source>
        <dbReference type="SAM" id="MobiDB-lite"/>
    </source>
</evidence>
<proteinExistence type="predicted"/>
<evidence type="ECO:0000256" key="2">
    <source>
        <dbReference type="SAM" id="SignalP"/>
    </source>
</evidence>
<reference evidence="3 4" key="1">
    <citation type="journal article" date="2019" name="Commun. Biol.">
        <title>The bagworm genome reveals a unique fibroin gene that provides high tensile strength.</title>
        <authorList>
            <person name="Kono N."/>
            <person name="Nakamura H."/>
            <person name="Ohtoshi R."/>
            <person name="Tomita M."/>
            <person name="Numata K."/>
            <person name="Arakawa K."/>
        </authorList>
    </citation>
    <scope>NUCLEOTIDE SEQUENCE [LARGE SCALE GENOMIC DNA]</scope>
</reference>
<evidence type="ECO:0000313" key="3">
    <source>
        <dbReference type="EMBL" id="GBP85859.1"/>
    </source>
</evidence>
<dbReference type="OrthoDB" id="7412301at2759"/>
<name>A0A4C1ZG04_EUMVA</name>
<feature type="compositionally biased region" description="Basic and acidic residues" evidence="1">
    <location>
        <begin position="39"/>
        <end position="50"/>
    </location>
</feature>
<feature type="region of interest" description="Disordered" evidence="1">
    <location>
        <begin position="18"/>
        <end position="100"/>
    </location>
</feature>
<dbReference type="Proteomes" id="UP000299102">
    <property type="component" value="Unassembled WGS sequence"/>
</dbReference>
<organism evidence="3 4">
    <name type="scientific">Eumeta variegata</name>
    <name type="common">Bagworm moth</name>
    <name type="synonym">Eumeta japonica</name>
    <dbReference type="NCBI Taxonomy" id="151549"/>
    <lineage>
        <taxon>Eukaryota</taxon>
        <taxon>Metazoa</taxon>
        <taxon>Ecdysozoa</taxon>
        <taxon>Arthropoda</taxon>
        <taxon>Hexapoda</taxon>
        <taxon>Insecta</taxon>
        <taxon>Pterygota</taxon>
        <taxon>Neoptera</taxon>
        <taxon>Endopterygota</taxon>
        <taxon>Lepidoptera</taxon>
        <taxon>Glossata</taxon>
        <taxon>Ditrysia</taxon>
        <taxon>Tineoidea</taxon>
        <taxon>Psychidae</taxon>
        <taxon>Oiketicinae</taxon>
        <taxon>Eumeta</taxon>
    </lineage>
</organism>
<feature type="signal peptide" evidence="2">
    <location>
        <begin position="1"/>
        <end position="23"/>
    </location>
</feature>
<gene>
    <name evidence="3" type="ORF">EVAR_65435_1</name>
</gene>
<feature type="compositionally biased region" description="Pro residues" evidence="1">
    <location>
        <begin position="84"/>
        <end position="96"/>
    </location>
</feature>
<feature type="compositionally biased region" description="Low complexity" evidence="1">
    <location>
        <begin position="18"/>
        <end position="35"/>
    </location>
</feature>
<sequence>MRAWLCVAAAALALALPPPAARARAPAPSRGARYASTPQHDDVARQDHIKRQILAKLGLSQRPRPKGAPPRDVLQQIWARAADPEPPPQPPAPPPSDTTREIIAIAQKGHFDDRKGFFFNPSKSFPLI</sequence>
<dbReference type="Gene3D" id="2.60.120.970">
    <property type="match status" value="1"/>
</dbReference>
<dbReference type="EMBL" id="BGZK01001764">
    <property type="protein sequence ID" value="GBP85859.1"/>
    <property type="molecule type" value="Genomic_DNA"/>
</dbReference>
<protein>
    <submittedName>
        <fullName evidence="3">Uncharacterized protein</fullName>
    </submittedName>
</protein>
<feature type="chain" id="PRO_5020022779" evidence="2">
    <location>
        <begin position="24"/>
        <end position="128"/>
    </location>
</feature>
<accession>A0A4C1ZG04</accession>
<keyword evidence="2" id="KW-0732">Signal</keyword>
<dbReference type="AlphaFoldDB" id="A0A4C1ZG04"/>
<evidence type="ECO:0000313" key="4">
    <source>
        <dbReference type="Proteomes" id="UP000299102"/>
    </source>
</evidence>
<comment type="caution">
    <text evidence="3">The sequence shown here is derived from an EMBL/GenBank/DDBJ whole genome shotgun (WGS) entry which is preliminary data.</text>
</comment>